<dbReference type="PIRSF" id="PIRSF016789">
    <property type="entry name" value="DUF454"/>
    <property type="match status" value="1"/>
</dbReference>
<keyword evidence="1" id="KW-0472">Membrane</keyword>
<dbReference type="PANTHER" id="PTHR35813:SF1">
    <property type="entry name" value="INNER MEMBRANE PROTEIN YBAN"/>
    <property type="match status" value="1"/>
</dbReference>
<dbReference type="AlphaFoldDB" id="A0A501PHU1"/>
<accession>A0A501PHU1</accession>
<feature type="transmembrane region" description="Helical" evidence="1">
    <location>
        <begin position="12"/>
        <end position="43"/>
    </location>
</feature>
<feature type="transmembrane region" description="Helical" evidence="1">
    <location>
        <begin position="98"/>
        <end position="118"/>
    </location>
</feature>
<dbReference type="EMBL" id="VFIY01000014">
    <property type="protein sequence ID" value="TPD59406.1"/>
    <property type="molecule type" value="Genomic_DNA"/>
</dbReference>
<sequence length="123" mass="14020">MIARTKRWIYNLLGILFFITGFIGLFLPVLPTTIFMILALWAFSNGSERFHNWLYHHPRFGPPLQQWQDRGVIPRKGKITAVVVMSGSAVYLLFFSDAPVIAVCSAILCMNFVALYILTRPSQ</sequence>
<dbReference type="Proteomes" id="UP000319148">
    <property type="component" value="Unassembled WGS sequence"/>
</dbReference>
<reference evidence="3" key="1">
    <citation type="submission" date="2019-06" db="EMBL/GenBank/DDBJ databases">
        <title>The complete genome of Emcibacter congregatus ZYLT.</title>
        <authorList>
            <person name="Zhao Z."/>
        </authorList>
    </citation>
    <scope>NUCLEOTIDE SEQUENCE [LARGE SCALE GENOMIC DNA]</scope>
    <source>
        <strain evidence="3">MCCC 1A06723</strain>
    </source>
</reference>
<dbReference type="Pfam" id="PF04304">
    <property type="entry name" value="DUF454"/>
    <property type="match status" value="1"/>
</dbReference>
<organism evidence="2 3">
    <name type="scientific">Emcibacter nanhaiensis</name>
    <dbReference type="NCBI Taxonomy" id="1505037"/>
    <lineage>
        <taxon>Bacteria</taxon>
        <taxon>Pseudomonadati</taxon>
        <taxon>Pseudomonadota</taxon>
        <taxon>Alphaproteobacteria</taxon>
        <taxon>Emcibacterales</taxon>
        <taxon>Emcibacteraceae</taxon>
        <taxon>Emcibacter</taxon>
    </lineage>
</organism>
<name>A0A501PHU1_9PROT</name>
<dbReference type="OrthoDB" id="9816293at2"/>
<protein>
    <submittedName>
        <fullName evidence="2">DUF454 domain-containing protein</fullName>
    </submittedName>
</protein>
<dbReference type="PANTHER" id="PTHR35813">
    <property type="entry name" value="INNER MEMBRANE PROTEIN YBAN"/>
    <property type="match status" value="1"/>
</dbReference>
<evidence type="ECO:0000313" key="3">
    <source>
        <dbReference type="Proteomes" id="UP000319148"/>
    </source>
</evidence>
<gene>
    <name evidence="2" type="ORF">FIV46_11470</name>
</gene>
<keyword evidence="3" id="KW-1185">Reference proteome</keyword>
<evidence type="ECO:0000313" key="2">
    <source>
        <dbReference type="EMBL" id="TPD59406.1"/>
    </source>
</evidence>
<dbReference type="InterPro" id="IPR007401">
    <property type="entry name" value="DUF454"/>
</dbReference>
<proteinExistence type="predicted"/>
<dbReference type="RefSeq" id="WP_139941069.1">
    <property type="nucleotide sequence ID" value="NZ_JBHSYP010000006.1"/>
</dbReference>
<comment type="caution">
    <text evidence="2">The sequence shown here is derived from an EMBL/GenBank/DDBJ whole genome shotgun (WGS) entry which is preliminary data.</text>
</comment>
<keyword evidence="1" id="KW-1133">Transmembrane helix</keyword>
<keyword evidence="1" id="KW-0812">Transmembrane</keyword>
<dbReference type="GO" id="GO:0005886">
    <property type="term" value="C:plasma membrane"/>
    <property type="evidence" value="ECO:0007669"/>
    <property type="project" value="TreeGrafter"/>
</dbReference>
<evidence type="ECO:0000256" key="1">
    <source>
        <dbReference type="SAM" id="Phobius"/>
    </source>
</evidence>